<keyword evidence="5 7" id="KW-1133">Transmembrane helix</keyword>
<feature type="chain" id="PRO_5009235815" evidence="8">
    <location>
        <begin position="22"/>
        <end position="371"/>
    </location>
</feature>
<protein>
    <submittedName>
        <fullName evidence="9">LANO_0B07866g1_1</fullName>
    </submittedName>
</protein>
<keyword evidence="3" id="KW-0762">Sugar transport</keyword>
<feature type="transmembrane region" description="Helical" evidence="7">
    <location>
        <begin position="144"/>
        <end position="161"/>
    </location>
</feature>
<dbReference type="PANTHER" id="PTHR13146">
    <property type="match status" value="1"/>
</dbReference>
<comment type="subcellular location">
    <subcellularLocation>
        <location evidence="1">Endomembrane system</location>
        <topology evidence="1">Multi-pass membrane protein</topology>
    </subcellularLocation>
</comment>
<evidence type="ECO:0000256" key="1">
    <source>
        <dbReference type="ARBA" id="ARBA00004127"/>
    </source>
</evidence>
<evidence type="ECO:0000313" key="10">
    <source>
        <dbReference type="Proteomes" id="UP000189911"/>
    </source>
</evidence>
<dbReference type="EMBL" id="LT598450">
    <property type="protein sequence ID" value="SCU82927.1"/>
    <property type="molecule type" value="Genomic_DNA"/>
</dbReference>
<proteinExistence type="predicted"/>
<evidence type="ECO:0000256" key="6">
    <source>
        <dbReference type="ARBA" id="ARBA00023136"/>
    </source>
</evidence>
<evidence type="ECO:0000256" key="3">
    <source>
        <dbReference type="ARBA" id="ARBA00022597"/>
    </source>
</evidence>
<dbReference type="AlphaFoldDB" id="A0A1G4J048"/>
<evidence type="ECO:0000313" key="9">
    <source>
        <dbReference type="EMBL" id="SCU82927.1"/>
    </source>
</evidence>
<dbReference type="Pfam" id="PF08449">
    <property type="entry name" value="UAA"/>
    <property type="match status" value="1"/>
</dbReference>
<dbReference type="GO" id="GO:0016020">
    <property type="term" value="C:membrane"/>
    <property type="evidence" value="ECO:0007669"/>
    <property type="project" value="InterPro"/>
</dbReference>
<feature type="transmembrane region" description="Helical" evidence="7">
    <location>
        <begin position="91"/>
        <end position="113"/>
    </location>
</feature>
<feature type="transmembrane region" description="Helical" evidence="7">
    <location>
        <begin position="319"/>
        <end position="338"/>
    </location>
</feature>
<dbReference type="PIRSF" id="PIRSF036436">
    <property type="entry name" value="UCP036436"/>
    <property type="match status" value="1"/>
</dbReference>
<keyword evidence="4 7" id="KW-0812">Transmembrane</keyword>
<evidence type="ECO:0000256" key="5">
    <source>
        <dbReference type="ARBA" id="ARBA00022989"/>
    </source>
</evidence>
<keyword evidence="2" id="KW-0813">Transport</keyword>
<keyword evidence="8" id="KW-0732">Signal</keyword>
<feature type="transmembrane region" description="Helical" evidence="7">
    <location>
        <begin position="181"/>
        <end position="201"/>
    </location>
</feature>
<evidence type="ECO:0000256" key="7">
    <source>
        <dbReference type="SAM" id="Phobius"/>
    </source>
</evidence>
<dbReference type="InterPro" id="IPR013657">
    <property type="entry name" value="SCL35B1-4/HUT1"/>
</dbReference>
<feature type="transmembrane region" description="Helical" evidence="7">
    <location>
        <begin position="213"/>
        <end position="234"/>
    </location>
</feature>
<feature type="transmembrane region" description="Helical" evidence="7">
    <location>
        <begin position="263"/>
        <end position="282"/>
    </location>
</feature>
<keyword evidence="6 7" id="KW-0472">Membrane</keyword>
<organism evidence="9 10">
    <name type="scientific">Lachancea nothofagi CBS 11611</name>
    <dbReference type="NCBI Taxonomy" id="1266666"/>
    <lineage>
        <taxon>Eukaryota</taxon>
        <taxon>Fungi</taxon>
        <taxon>Dikarya</taxon>
        <taxon>Ascomycota</taxon>
        <taxon>Saccharomycotina</taxon>
        <taxon>Saccharomycetes</taxon>
        <taxon>Saccharomycetales</taxon>
        <taxon>Saccharomycetaceae</taxon>
        <taxon>Lachancea</taxon>
    </lineage>
</organism>
<evidence type="ECO:0000256" key="8">
    <source>
        <dbReference type="SAM" id="SignalP"/>
    </source>
</evidence>
<dbReference type="GO" id="GO:0012505">
    <property type="term" value="C:endomembrane system"/>
    <property type="evidence" value="ECO:0007669"/>
    <property type="project" value="UniProtKB-SubCell"/>
</dbReference>
<dbReference type="Proteomes" id="UP000189911">
    <property type="component" value="Chromosome B"/>
</dbReference>
<dbReference type="GO" id="GO:0055085">
    <property type="term" value="P:transmembrane transport"/>
    <property type="evidence" value="ECO:0007669"/>
    <property type="project" value="InterPro"/>
</dbReference>
<sequence length="371" mass="40610">MGRLFIVFLCVGLVITGGINSLFTKYQDNQCVRDCDGNSPVFFNQPVLQTLQMFIGEMTVLIVFWGQKKNAPLLDAGIPAKPAIKGRQYGLLALPAICDIVATTMLNLALVMIPVSIYQMIRGGIVFFVALFSVLFLGRKVSRLEWTSLAVIVLGVGVVGYSGQGVTAAETSKSKHGTESLFLGVCLIVLALIFMATQFIVEEHIMARRQVIPVSLVGFEGLFGTLITFGILLFGDILSGHNKVDSSVNMSQAFVDLFSNNKVLYSSVAIMVSIACFNYFGTSITKNVSATSRSTVDTCRTMLVWLASLALGWESFRSLQLLGFTLLVFGTLVFNGAIEIPDKYLPQVLLEDKAGEYDRLIDTIDEEVERF</sequence>
<dbReference type="Gene3D" id="1.10.3730.20">
    <property type="match status" value="1"/>
</dbReference>
<dbReference type="PANTHER" id="PTHR13146:SF0">
    <property type="entry name" value="SOLUTE CARRIER FAMILY 35 MEMBER F6"/>
    <property type="match status" value="1"/>
</dbReference>
<dbReference type="SUPFAM" id="SSF103481">
    <property type="entry name" value="Multidrug resistance efflux transporter EmrE"/>
    <property type="match status" value="1"/>
</dbReference>
<reference evidence="10" key="1">
    <citation type="submission" date="2016-03" db="EMBL/GenBank/DDBJ databases">
        <authorList>
            <person name="Devillers Hugo."/>
        </authorList>
    </citation>
    <scope>NUCLEOTIDE SEQUENCE [LARGE SCALE GENOMIC DNA]</scope>
</reference>
<name>A0A1G4J048_9SACH</name>
<feature type="signal peptide" evidence="8">
    <location>
        <begin position="1"/>
        <end position="21"/>
    </location>
</feature>
<dbReference type="InterPro" id="IPR012404">
    <property type="entry name" value="UCP036436"/>
</dbReference>
<evidence type="ECO:0000256" key="2">
    <source>
        <dbReference type="ARBA" id="ARBA00022448"/>
    </source>
</evidence>
<dbReference type="InterPro" id="IPR037185">
    <property type="entry name" value="EmrE-like"/>
</dbReference>
<gene>
    <name evidence="9" type="ORF">LANO_0B07866G</name>
</gene>
<keyword evidence="10" id="KW-1185">Reference proteome</keyword>
<dbReference type="OrthoDB" id="408493at2759"/>
<accession>A0A1G4J048</accession>
<feature type="transmembrane region" description="Helical" evidence="7">
    <location>
        <begin position="119"/>
        <end position="137"/>
    </location>
</feature>
<evidence type="ECO:0000256" key="4">
    <source>
        <dbReference type="ARBA" id="ARBA00022692"/>
    </source>
</evidence>